<dbReference type="EMBL" id="FOZX01000001">
    <property type="protein sequence ID" value="SFS43115.1"/>
    <property type="molecule type" value="Genomic_DNA"/>
</dbReference>
<evidence type="ECO:0000313" key="2">
    <source>
        <dbReference type="EMBL" id="SFS43115.1"/>
    </source>
</evidence>
<dbReference type="PANTHER" id="PTHR36222:SF1">
    <property type="entry name" value="SERINE PROTEASE INHIBITOR RV3364C"/>
    <property type="match status" value="1"/>
</dbReference>
<dbReference type="Proteomes" id="UP000198852">
    <property type="component" value="Unassembled WGS sequence"/>
</dbReference>
<name>A0A1I6PSV8_9PSEU</name>
<dbReference type="InterPro" id="IPR004942">
    <property type="entry name" value="Roadblock/LAMTOR2_dom"/>
</dbReference>
<gene>
    <name evidence="2" type="ORF">SAMN05660874_01064</name>
</gene>
<dbReference type="Gene3D" id="3.30.450.30">
    <property type="entry name" value="Dynein light chain 2a, cytoplasmic"/>
    <property type="match status" value="1"/>
</dbReference>
<evidence type="ECO:0000313" key="3">
    <source>
        <dbReference type="Proteomes" id="UP000198852"/>
    </source>
</evidence>
<feature type="domain" description="Roadblock/LAMTOR2" evidence="1">
    <location>
        <begin position="11"/>
        <end position="101"/>
    </location>
</feature>
<dbReference type="STRING" id="95161.SAMN05660874_01064"/>
<keyword evidence="3" id="KW-1185">Reference proteome</keyword>
<dbReference type="Pfam" id="PF03259">
    <property type="entry name" value="Robl_LC7"/>
    <property type="match status" value="1"/>
</dbReference>
<dbReference type="SMART" id="SM00960">
    <property type="entry name" value="Robl_LC7"/>
    <property type="match status" value="1"/>
</dbReference>
<dbReference type="OrthoDB" id="5187023at2"/>
<dbReference type="AlphaFoldDB" id="A0A1I6PSV8"/>
<reference evidence="3" key="1">
    <citation type="submission" date="2016-10" db="EMBL/GenBank/DDBJ databases">
        <authorList>
            <person name="Varghese N."/>
            <person name="Submissions S."/>
        </authorList>
    </citation>
    <scope>NUCLEOTIDE SEQUENCE [LARGE SCALE GENOMIC DNA]</scope>
    <source>
        <strain evidence="3">DSM 44771</strain>
    </source>
</reference>
<dbReference type="PANTHER" id="PTHR36222">
    <property type="entry name" value="SERINE PROTEASE INHIBITOR RV3364C"/>
    <property type="match status" value="1"/>
</dbReference>
<protein>
    <submittedName>
        <fullName evidence="2">Predicted regulator of Ras-like GTPase activity, Roadblock/LC7/MglB family</fullName>
    </submittedName>
</protein>
<dbReference type="RefSeq" id="WP_093414071.1">
    <property type="nucleotide sequence ID" value="NZ_FOZX01000001.1"/>
</dbReference>
<accession>A0A1I6PSV8</accession>
<sequence length="138" mass="14221">MTLKAYSKEVDWLLNDLVQRLAGADKAALLSSDGLLLGKTPQLGQADAEHLAAVASGFQSLSKGAALQFNGGDVYQTVVEMANCFLMVTAASEGACLALIAAADADLGMIAFEANRMVTRVGNYLSSAPRAAGSPLDA</sequence>
<dbReference type="InterPro" id="IPR053141">
    <property type="entry name" value="Mycobact_SerProt_Inhib_Rv3364c"/>
</dbReference>
<evidence type="ECO:0000259" key="1">
    <source>
        <dbReference type="SMART" id="SM00960"/>
    </source>
</evidence>
<dbReference type="SUPFAM" id="SSF103196">
    <property type="entry name" value="Roadblock/LC7 domain"/>
    <property type="match status" value="1"/>
</dbReference>
<proteinExistence type="predicted"/>
<organism evidence="2 3">
    <name type="scientific">Saccharopolyspora flava</name>
    <dbReference type="NCBI Taxonomy" id="95161"/>
    <lineage>
        <taxon>Bacteria</taxon>
        <taxon>Bacillati</taxon>
        <taxon>Actinomycetota</taxon>
        <taxon>Actinomycetes</taxon>
        <taxon>Pseudonocardiales</taxon>
        <taxon>Pseudonocardiaceae</taxon>
        <taxon>Saccharopolyspora</taxon>
    </lineage>
</organism>